<dbReference type="GO" id="GO:0000155">
    <property type="term" value="F:phosphorelay sensor kinase activity"/>
    <property type="evidence" value="ECO:0007669"/>
    <property type="project" value="InterPro"/>
</dbReference>
<dbReference type="SUPFAM" id="SSF47384">
    <property type="entry name" value="Homodimeric domain of signal transducing histidine kinase"/>
    <property type="match status" value="1"/>
</dbReference>
<keyword evidence="13 14" id="KW-0472">Membrane</keyword>
<reference evidence="17" key="4">
    <citation type="submission" date="2020-10" db="EMBL/GenBank/DDBJ databases">
        <authorList>
            <person name="Bassil N.M."/>
            <person name="Lloyd J.R."/>
        </authorList>
    </citation>
    <scope>NUCLEOTIDE SEQUENCE</scope>
    <source>
        <strain evidence="17">NB2006</strain>
    </source>
</reference>
<evidence type="ECO:0000256" key="11">
    <source>
        <dbReference type="ARBA" id="ARBA00022989"/>
    </source>
</evidence>
<reference evidence="17 18" key="3">
    <citation type="journal article" date="2019" name="Int. J. Syst. Evol. Microbiol.">
        <title>Anaerobacillus isosaccharinicus sp. nov., an alkaliphilic bacterium which degrades isosaccharinic acid.</title>
        <authorList>
            <person name="Bassil N.M."/>
            <person name="Lloyd J.R."/>
        </authorList>
    </citation>
    <scope>NUCLEOTIDE SEQUENCE [LARGE SCALE GENOMIC DNA]</scope>
    <source>
        <strain evidence="17 18">NB2006</strain>
    </source>
</reference>
<dbReference type="SUPFAM" id="SSF55874">
    <property type="entry name" value="ATPase domain of HSP90 chaperone/DNA topoisomerase II/histidine kinase"/>
    <property type="match status" value="1"/>
</dbReference>
<evidence type="ECO:0000256" key="4">
    <source>
        <dbReference type="ARBA" id="ARBA00022475"/>
    </source>
</evidence>
<comment type="catalytic activity">
    <reaction evidence="1">
        <text>ATP + protein L-histidine = ADP + protein N-phospho-L-histidine.</text>
        <dbReference type="EC" id="2.7.13.3"/>
    </reaction>
</comment>
<keyword evidence="5" id="KW-0597">Phosphoprotein</keyword>
<dbReference type="PANTHER" id="PTHR43065:SF46">
    <property type="entry name" value="C4-DICARBOXYLATE TRANSPORT SENSOR PROTEIN DCTB"/>
    <property type="match status" value="1"/>
</dbReference>
<dbReference type="InterPro" id="IPR036097">
    <property type="entry name" value="HisK_dim/P_sf"/>
</dbReference>
<evidence type="ECO:0000313" key="18">
    <source>
        <dbReference type="Proteomes" id="UP000180175"/>
    </source>
</evidence>
<dbReference type="InterPro" id="IPR003661">
    <property type="entry name" value="HisK_dim/P_dom"/>
</dbReference>
<keyword evidence="18" id="KW-1185">Reference proteome</keyword>
<dbReference type="Pfam" id="PF00512">
    <property type="entry name" value="HisKA"/>
    <property type="match status" value="1"/>
</dbReference>
<feature type="transmembrane region" description="Helical" evidence="14">
    <location>
        <begin position="134"/>
        <end position="157"/>
    </location>
</feature>
<dbReference type="Gene3D" id="1.10.1760.20">
    <property type="match status" value="1"/>
</dbReference>
<protein>
    <recommendedName>
        <fullName evidence="3">histidine kinase</fullName>
        <ecNumber evidence="3">2.7.13.3</ecNumber>
    </recommendedName>
</protein>
<evidence type="ECO:0000256" key="2">
    <source>
        <dbReference type="ARBA" id="ARBA00004651"/>
    </source>
</evidence>
<evidence type="ECO:0000256" key="6">
    <source>
        <dbReference type="ARBA" id="ARBA00022679"/>
    </source>
</evidence>
<dbReference type="EMBL" id="LQXD01000027">
    <property type="protein sequence ID" value="OIJ22795.1"/>
    <property type="molecule type" value="Genomic_DNA"/>
</dbReference>
<dbReference type="GO" id="GO:0005886">
    <property type="term" value="C:plasma membrane"/>
    <property type="evidence" value="ECO:0007669"/>
    <property type="project" value="UniProtKB-SubCell"/>
</dbReference>
<evidence type="ECO:0000259" key="15">
    <source>
        <dbReference type="PROSITE" id="PS50109"/>
    </source>
</evidence>
<dbReference type="PROSITE" id="PS50109">
    <property type="entry name" value="HIS_KIN"/>
    <property type="match status" value="1"/>
</dbReference>
<name>A0A1S2MGF2_9BACI</name>
<dbReference type="PANTHER" id="PTHR43065">
    <property type="entry name" value="SENSOR HISTIDINE KINASE"/>
    <property type="match status" value="1"/>
</dbReference>
<accession>A0A1S2MGF2</accession>
<sequence length="421" mass="47682">MFKDLLFQVVVILVPVLLYYALFNPKGYQLTVAKNKIVVGIFSSISIILCMSYPVYFESGTILDLRSVPWLLAFFYGGNLVGFLVTIVLIIFRFFLNLSTGSMIAFVTYSSSAVVLLLFYKNTQTSLKNKMKKILLFGFFTTLLLVLKVYIFVYNFSTDSETLAFLIFFVVINVFTLYLIVSLIEALEDRNRLYTRMQLKEKQYIAGQLAASVAHEIRNPMTVIQGFVQLIDQAKETPEAHRRYMKLMMVEVERAESIIKEYLSLAKQEAGKLEVIDVNKALIQLEETLRSFALLHGVEIFISCTKEKIEVYGDKQKFNQVLINIVKNAIEASEGQGEISIFSSSDNDNIGIEVKDYGKGMTDNQLKNIGTPFYSMKEKGTGLGLMVCYNIIEGMKGKIEVESQLNEGTSFKILLPKIVES</sequence>
<dbReference type="InterPro" id="IPR004358">
    <property type="entry name" value="Sig_transdc_His_kin-like_C"/>
</dbReference>
<dbReference type="InterPro" id="IPR036890">
    <property type="entry name" value="HATPase_C_sf"/>
</dbReference>
<reference evidence="17 18" key="2">
    <citation type="journal article" date="2017" name="Genome Announc.">
        <title>Draft Genome Sequences of Four Alkaliphilic Bacteria Belonging to the Anaerobacillus Genus.</title>
        <authorList>
            <person name="Bassil N.M."/>
            <person name="Lloyd J.R."/>
        </authorList>
    </citation>
    <scope>NUCLEOTIDE SEQUENCE [LARGE SCALE GENOMIC DNA]</scope>
    <source>
        <strain evidence="17 18">NB2006</strain>
    </source>
</reference>
<evidence type="ECO:0000256" key="3">
    <source>
        <dbReference type="ARBA" id="ARBA00012438"/>
    </source>
</evidence>
<evidence type="ECO:0000256" key="7">
    <source>
        <dbReference type="ARBA" id="ARBA00022692"/>
    </source>
</evidence>
<dbReference type="RefSeq" id="WP_071315993.1">
    <property type="nucleotide sequence ID" value="NZ_CP063356.2"/>
</dbReference>
<evidence type="ECO:0000313" key="17">
    <source>
        <dbReference type="EMBL" id="QOY38030.1"/>
    </source>
</evidence>
<dbReference type="GO" id="GO:0005524">
    <property type="term" value="F:ATP binding"/>
    <property type="evidence" value="ECO:0007669"/>
    <property type="project" value="UniProtKB-KW"/>
</dbReference>
<dbReference type="InterPro" id="IPR003594">
    <property type="entry name" value="HATPase_dom"/>
</dbReference>
<dbReference type="Proteomes" id="UP000180175">
    <property type="component" value="Chromosome"/>
</dbReference>
<dbReference type="Pfam" id="PF02518">
    <property type="entry name" value="HATPase_c"/>
    <property type="match status" value="1"/>
</dbReference>
<dbReference type="Gene3D" id="3.30.565.10">
    <property type="entry name" value="Histidine kinase-like ATPase, C-terminal domain"/>
    <property type="match status" value="1"/>
</dbReference>
<dbReference type="SMART" id="SM00387">
    <property type="entry name" value="HATPase_c"/>
    <property type="match status" value="1"/>
</dbReference>
<keyword evidence="9 17" id="KW-0418">Kinase</keyword>
<feature type="transmembrane region" description="Helical" evidence="14">
    <location>
        <begin position="102"/>
        <end position="122"/>
    </location>
</feature>
<gene>
    <name evidence="17" type="ORF">AWH56_010940</name>
    <name evidence="16" type="ORF">AWH56_04535</name>
</gene>
<keyword evidence="11 14" id="KW-1133">Transmembrane helix</keyword>
<dbReference type="InterPro" id="IPR005467">
    <property type="entry name" value="His_kinase_dom"/>
</dbReference>
<keyword evidence="4" id="KW-1003">Cell membrane</keyword>
<evidence type="ECO:0000256" key="1">
    <source>
        <dbReference type="ARBA" id="ARBA00000085"/>
    </source>
</evidence>
<dbReference type="EMBL" id="CP063356">
    <property type="protein sequence ID" value="QOY38030.1"/>
    <property type="molecule type" value="Genomic_DNA"/>
</dbReference>
<dbReference type="CDD" id="cd00082">
    <property type="entry name" value="HisKA"/>
    <property type="match status" value="1"/>
</dbReference>
<dbReference type="OrthoDB" id="9815750at2"/>
<keyword evidence="7 14" id="KW-0812">Transmembrane</keyword>
<feature type="transmembrane region" description="Helical" evidence="14">
    <location>
        <begin position="37"/>
        <end position="56"/>
    </location>
</feature>
<proteinExistence type="predicted"/>
<dbReference type="AlphaFoldDB" id="A0A1S2MGF2"/>
<keyword evidence="6" id="KW-0808">Transferase</keyword>
<comment type="subcellular location">
    <subcellularLocation>
        <location evidence="2">Cell membrane</location>
        <topology evidence="2">Multi-pass membrane protein</topology>
    </subcellularLocation>
</comment>
<dbReference type="PRINTS" id="PR00344">
    <property type="entry name" value="BCTRLSENSOR"/>
</dbReference>
<evidence type="ECO:0000256" key="5">
    <source>
        <dbReference type="ARBA" id="ARBA00022553"/>
    </source>
</evidence>
<evidence type="ECO:0000256" key="14">
    <source>
        <dbReference type="SAM" id="Phobius"/>
    </source>
</evidence>
<feature type="transmembrane region" description="Helical" evidence="14">
    <location>
        <begin position="68"/>
        <end position="96"/>
    </location>
</feature>
<evidence type="ECO:0000256" key="8">
    <source>
        <dbReference type="ARBA" id="ARBA00022741"/>
    </source>
</evidence>
<dbReference type="KEGG" id="aia:AWH56_010940"/>
<keyword evidence="10" id="KW-0067">ATP-binding</keyword>
<dbReference type="InterPro" id="IPR011620">
    <property type="entry name" value="Sig_transdc_His_kinase_LytS_TM"/>
</dbReference>
<feature type="transmembrane region" description="Helical" evidence="14">
    <location>
        <begin position="5"/>
        <end position="22"/>
    </location>
</feature>
<evidence type="ECO:0000256" key="9">
    <source>
        <dbReference type="ARBA" id="ARBA00022777"/>
    </source>
</evidence>
<dbReference type="Pfam" id="PF07694">
    <property type="entry name" value="5TM-5TMR_LYT"/>
    <property type="match status" value="1"/>
</dbReference>
<dbReference type="Gene3D" id="1.10.287.130">
    <property type="match status" value="1"/>
</dbReference>
<dbReference type="GO" id="GO:0071555">
    <property type="term" value="P:cell wall organization"/>
    <property type="evidence" value="ECO:0007669"/>
    <property type="project" value="InterPro"/>
</dbReference>
<evidence type="ECO:0000256" key="13">
    <source>
        <dbReference type="ARBA" id="ARBA00023136"/>
    </source>
</evidence>
<dbReference type="SMART" id="SM00388">
    <property type="entry name" value="HisKA"/>
    <property type="match status" value="1"/>
</dbReference>
<dbReference type="EC" id="2.7.13.3" evidence="3"/>
<feature type="domain" description="Histidine kinase" evidence="15">
    <location>
        <begin position="212"/>
        <end position="419"/>
    </location>
</feature>
<organism evidence="16 18">
    <name type="scientific">Anaerobacillus isosaccharinicus</name>
    <dbReference type="NCBI Taxonomy" id="1532552"/>
    <lineage>
        <taxon>Bacteria</taxon>
        <taxon>Bacillati</taxon>
        <taxon>Bacillota</taxon>
        <taxon>Bacilli</taxon>
        <taxon>Bacillales</taxon>
        <taxon>Bacillaceae</taxon>
        <taxon>Anaerobacillus</taxon>
    </lineage>
</organism>
<evidence type="ECO:0000256" key="10">
    <source>
        <dbReference type="ARBA" id="ARBA00022840"/>
    </source>
</evidence>
<evidence type="ECO:0000313" key="16">
    <source>
        <dbReference type="EMBL" id="OIJ22795.1"/>
    </source>
</evidence>
<evidence type="ECO:0000256" key="12">
    <source>
        <dbReference type="ARBA" id="ARBA00023012"/>
    </source>
</evidence>
<keyword evidence="12" id="KW-0902">Two-component regulatory system</keyword>
<feature type="transmembrane region" description="Helical" evidence="14">
    <location>
        <begin position="163"/>
        <end position="187"/>
    </location>
</feature>
<keyword evidence="8" id="KW-0547">Nucleotide-binding</keyword>
<reference evidence="16 18" key="1">
    <citation type="submission" date="2016-10" db="EMBL/GenBank/DDBJ databases">
        <title>Draft genome sequences of four alkaliphilic bacteria belonging to the Anaerobacillus genus.</title>
        <authorList>
            <person name="Bassil N.M."/>
            <person name="Lloyd J.R."/>
        </authorList>
    </citation>
    <scope>NUCLEOTIDE SEQUENCE [LARGE SCALE GENOMIC DNA]</scope>
    <source>
        <strain evidence="16 18">NB2006</strain>
    </source>
</reference>